<evidence type="ECO:0000313" key="1">
    <source>
        <dbReference type="EMBL" id="OAA35814.1"/>
    </source>
</evidence>
<dbReference type="STRING" id="1081105.A0A166XHD9"/>
<reference evidence="1 2" key="1">
    <citation type="journal article" date="2016" name="Genome Biol. Evol.">
        <title>Divergent and convergent evolution of fungal pathogenicity.</title>
        <authorList>
            <person name="Shang Y."/>
            <person name="Xiao G."/>
            <person name="Zheng P."/>
            <person name="Cen K."/>
            <person name="Zhan S."/>
            <person name="Wang C."/>
        </authorList>
    </citation>
    <scope>NUCLEOTIDE SEQUENCE [LARGE SCALE GENOMIC DNA]</scope>
    <source>
        <strain evidence="1 2">RCEF 4871</strain>
    </source>
</reference>
<dbReference type="Proteomes" id="UP000243498">
    <property type="component" value="Unassembled WGS sequence"/>
</dbReference>
<dbReference type="EMBL" id="AZHC01000039">
    <property type="protein sequence ID" value="OAA35814.1"/>
    <property type="molecule type" value="Genomic_DNA"/>
</dbReference>
<dbReference type="Gene3D" id="3.30.1330.40">
    <property type="entry name" value="RutC-like"/>
    <property type="match status" value="1"/>
</dbReference>
<name>A0A166XHD9_METRR</name>
<comment type="caution">
    <text evidence="1">The sequence shown here is derived from an EMBL/GenBank/DDBJ whole genome shotgun (WGS) entry which is preliminary data.</text>
</comment>
<proteinExistence type="predicted"/>
<dbReference type="AlphaFoldDB" id="A0A166XHD9"/>
<evidence type="ECO:0000313" key="2">
    <source>
        <dbReference type="Proteomes" id="UP000243498"/>
    </source>
</evidence>
<gene>
    <name evidence="1" type="ORF">NOR_07831</name>
</gene>
<sequence length="111" mass="12360">MASSNVDRAVRDAGGKGWEQVFRVSSYHLPLNREAEVVRVRNLKRWMPNHRPLWTCIGVARLAEADMRVEIEVSAHDPDEAATERPAIKGAAWLAAGINASYLTHTTLGRL</sequence>
<accession>A0A166XHD9</accession>
<dbReference type="InterPro" id="IPR006175">
    <property type="entry name" value="YjgF/YER057c/UK114"/>
</dbReference>
<dbReference type="OrthoDB" id="309640at2759"/>
<dbReference type="InterPro" id="IPR035959">
    <property type="entry name" value="RutC-like_sf"/>
</dbReference>
<protein>
    <submittedName>
        <fullName evidence="1">Endoribonuclease L-PSP/chorismate mutase-like protein</fullName>
    </submittedName>
</protein>
<keyword evidence="2" id="KW-1185">Reference proteome</keyword>
<dbReference type="Pfam" id="PF01042">
    <property type="entry name" value="Ribonuc_L-PSP"/>
    <property type="match status" value="1"/>
</dbReference>
<dbReference type="SUPFAM" id="SSF55298">
    <property type="entry name" value="YjgF-like"/>
    <property type="match status" value="1"/>
</dbReference>
<organism evidence="1 2">
    <name type="scientific">Metarhizium rileyi (strain RCEF 4871)</name>
    <name type="common">Nomuraea rileyi</name>
    <dbReference type="NCBI Taxonomy" id="1649241"/>
    <lineage>
        <taxon>Eukaryota</taxon>
        <taxon>Fungi</taxon>
        <taxon>Dikarya</taxon>
        <taxon>Ascomycota</taxon>
        <taxon>Pezizomycotina</taxon>
        <taxon>Sordariomycetes</taxon>
        <taxon>Hypocreomycetidae</taxon>
        <taxon>Hypocreales</taxon>
        <taxon>Clavicipitaceae</taxon>
        <taxon>Metarhizium</taxon>
    </lineage>
</organism>